<evidence type="ECO:0000256" key="5">
    <source>
        <dbReference type="ARBA" id="ARBA00022692"/>
    </source>
</evidence>
<evidence type="ECO:0000256" key="8">
    <source>
        <dbReference type="SAM" id="Coils"/>
    </source>
</evidence>
<comment type="subcellular location">
    <subcellularLocation>
        <location evidence="1">Cell outer membrane</location>
    </subcellularLocation>
</comment>
<keyword evidence="3" id="KW-0813">Transport</keyword>
<name>A0ABT8KXA0_9BACT</name>
<accession>A0ABT8KXA0</accession>
<dbReference type="InterPro" id="IPR051906">
    <property type="entry name" value="TolC-like"/>
</dbReference>
<reference evidence="9" key="1">
    <citation type="submission" date="2023-06" db="EMBL/GenBank/DDBJ databases">
        <title>Genomic of Parafulvivirga corallium.</title>
        <authorList>
            <person name="Wang G."/>
        </authorList>
    </citation>
    <scope>NUCLEOTIDE SEQUENCE</scope>
    <source>
        <strain evidence="9">BMA10</strain>
    </source>
</reference>
<keyword evidence="8" id="KW-0175">Coiled coil</keyword>
<feature type="coiled-coil region" evidence="8">
    <location>
        <begin position="168"/>
        <end position="195"/>
    </location>
</feature>
<evidence type="ECO:0000256" key="6">
    <source>
        <dbReference type="ARBA" id="ARBA00023136"/>
    </source>
</evidence>
<keyword evidence="7" id="KW-0998">Cell outer membrane</keyword>
<comment type="similarity">
    <text evidence="2">Belongs to the outer membrane factor (OMF) (TC 1.B.17) family.</text>
</comment>
<evidence type="ECO:0000256" key="2">
    <source>
        <dbReference type="ARBA" id="ARBA00007613"/>
    </source>
</evidence>
<evidence type="ECO:0000256" key="7">
    <source>
        <dbReference type="ARBA" id="ARBA00023237"/>
    </source>
</evidence>
<dbReference type="Pfam" id="PF02321">
    <property type="entry name" value="OEP"/>
    <property type="match status" value="1"/>
</dbReference>
<dbReference type="SUPFAM" id="SSF56954">
    <property type="entry name" value="Outer membrane efflux proteins (OEP)"/>
    <property type="match status" value="1"/>
</dbReference>
<keyword evidence="6" id="KW-0472">Membrane</keyword>
<protein>
    <submittedName>
        <fullName evidence="9">TolC family protein</fullName>
    </submittedName>
</protein>
<comment type="caution">
    <text evidence="9">The sequence shown here is derived from an EMBL/GenBank/DDBJ whole genome shotgun (WGS) entry which is preliminary data.</text>
</comment>
<dbReference type="PANTHER" id="PTHR30026">
    <property type="entry name" value="OUTER MEMBRANE PROTEIN TOLC"/>
    <property type="match status" value="1"/>
</dbReference>
<dbReference type="PANTHER" id="PTHR30026:SF21">
    <property type="entry name" value="SLR1270 PROTEIN"/>
    <property type="match status" value="1"/>
</dbReference>
<sequence length="406" mass="45879">MSIRKKLIICLLHLGIIAHGQSLEDYIQEGLANNPGLKSKHQEYLAALETIDQSGALPDPQLAAGYFISPVETRVGPQRARFSFTQKLPWFGTLTQKKSVSSEMAQALLAAYELEKKSFVLALTSQWYTLYELDRNIVLAQQNLDLLKSFERLALTKYESGKSSLVDVIRVQLQFEAAEEKLAALRDQRMLQQSDLNLLIDKPKGSEVKLPDTLNSSFQITFDSVELLADHPSIDVIDHKLNQWTAQQQVAELSNKPSFGVGMDYAIVGNRENIDIVDNGKDIFMPMVSLSLPIFSKKNKGKVNEVIIQRDATKNLRAQKINDLTLFHEQALQEYKDGSRKINVYQSIINKSEQALRILISSYSASDQDFEDVLKMQQSIIENKMALEAAIKKMKIAHAKFEYLKN</sequence>
<evidence type="ECO:0000256" key="4">
    <source>
        <dbReference type="ARBA" id="ARBA00022452"/>
    </source>
</evidence>
<gene>
    <name evidence="9" type="ORF">QQ008_25615</name>
</gene>
<evidence type="ECO:0000256" key="1">
    <source>
        <dbReference type="ARBA" id="ARBA00004442"/>
    </source>
</evidence>
<keyword evidence="10" id="KW-1185">Reference proteome</keyword>
<keyword evidence="5" id="KW-0812">Transmembrane</keyword>
<dbReference type="Proteomes" id="UP001172082">
    <property type="component" value="Unassembled WGS sequence"/>
</dbReference>
<keyword evidence="4" id="KW-1134">Transmembrane beta strand</keyword>
<dbReference type="Gene3D" id="1.20.1600.10">
    <property type="entry name" value="Outer membrane efflux proteins (OEP)"/>
    <property type="match status" value="1"/>
</dbReference>
<evidence type="ECO:0000256" key="3">
    <source>
        <dbReference type="ARBA" id="ARBA00022448"/>
    </source>
</evidence>
<proteinExistence type="inferred from homology"/>
<organism evidence="9 10">
    <name type="scientific">Splendidivirga corallicola</name>
    <dbReference type="NCBI Taxonomy" id="3051826"/>
    <lineage>
        <taxon>Bacteria</taxon>
        <taxon>Pseudomonadati</taxon>
        <taxon>Bacteroidota</taxon>
        <taxon>Cytophagia</taxon>
        <taxon>Cytophagales</taxon>
        <taxon>Splendidivirgaceae</taxon>
        <taxon>Splendidivirga</taxon>
    </lineage>
</organism>
<dbReference type="EMBL" id="JAUJEA010000013">
    <property type="protein sequence ID" value="MDN5204794.1"/>
    <property type="molecule type" value="Genomic_DNA"/>
</dbReference>
<dbReference type="InterPro" id="IPR003423">
    <property type="entry name" value="OMP_efflux"/>
</dbReference>
<evidence type="ECO:0000313" key="10">
    <source>
        <dbReference type="Proteomes" id="UP001172082"/>
    </source>
</evidence>
<evidence type="ECO:0000313" key="9">
    <source>
        <dbReference type="EMBL" id="MDN5204794.1"/>
    </source>
</evidence>
<dbReference type="RefSeq" id="WP_346754818.1">
    <property type="nucleotide sequence ID" value="NZ_JAUJEA010000013.1"/>
</dbReference>